<dbReference type="GO" id="GO:0006508">
    <property type="term" value="P:proteolysis"/>
    <property type="evidence" value="ECO:0007669"/>
    <property type="project" value="UniProtKB-KW"/>
</dbReference>
<dbReference type="SUPFAM" id="SSF54001">
    <property type="entry name" value="Cysteine proteinases"/>
    <property type="match status" value="1"/>
</dbReference>
<feature type="domain" description="Ubiquitin-like protease family profile" evidence="4">
    <location>
        <begin position="100"/>
        <end position="184"/>
    </location>
</feature>
<sequence length="209" mass="24489">MGKIPRFRVVRKLEKEKGVKDMICVSDSLKKHKEVMDNMSLTCHQVIDYLAINDDENFPNKNSIEILRQDCNALLNEWKVSSNMIIAWSNHLNNIEMQKDRSKNDLVRFFFGFEFMDALTMCLNAHGKKGVTSLQKLWINWNSSQSLDLDAAQCVFIPLKMEDHYFLVVITFKDETIDHLDNTLYETNEEYEPVQSFILETVIQVQKLF</sequence>
<dbReference type="GO" id="GO:0008234">
    <property type="term" value="F:cysteine-type peptidase activity"/>
    <property type="evidence" value="ECO:0007669"/>
    <property type="project" value="InterPro"/>
</dbReference>
<keyword evidence="2" id="KW-0645">Protease</keyword>
<name>A0A803NAW2_CHEQI</name>
<dbReference type="Gramene" id="AUR62043161-RA">
    <property type="protein sequence ID" value="AUR62043161-RA:cds"/>
    <property type="gene ID" value="AUR62043161"/>
</dbReference>
<organism evidence="5 6">
    <name type="scientific">Chenopodium quinoa</name>
    <name type="common">Quinoa</name>
    <dbReference type="NCBI Taxonomy" id="63459"/>
    <lineage>
        <taxon>Eukaryota</taxon>
        <taxon>Viridiplantae</taxon>
        <taxon>Streptophyta</taxon>
        <taxon>Embryophyta</taxon>
        <taxon>Tracheophyta</taxon>
        <taxon>Spermatophyta</taxon>
        <taxon>Magnoliopsida</taxon>
        <taxon>eudicotyledons</taxon>
        <taxon>Gunneridae</taxon>
        <taxon>Pentapetalae</taxon>
        <taxon>Caryophyllales</taxon>
        <taxon>Chenopodiaceae</taxon>
        <taxon>Chenopodioideae</taxon>
        <taxon>Atripliceae</taxon>
        <taxon>Chenopodium</taxon>
    </lineage>
</organism>
<evidence type="ECO:0000256" key="1">
    <source>
        <dbReference type="ARBA" id="ARBA00005234"/>
    </source>
</evidence>
<accession>A0A803NAW2</accession>
<dbReference type="Proteomes" id="UP000596660">
    <property type="component" value="Unplaced"/>
</dbReference>
<dbReference type="EnsemblPlants" id="AUR62043161-RA">
    <property type="protein sequence ID" value="AUR62043161-RA:cds"/>
    <property type="gene ID" value="AUR62043161"/>
</dbReference>
<dbReference type="AlphaFoldDB" id="A0A803NAW2"/>
<reference evidence="5" key="2">
    <citation type="submission" date="2021-03" db="UniProtKB">
        <authorList>
            <consortium name="EnsemblPlants"/>
        </authorList>
    </citation>
    <scope>IDENTIFICATION</scope>
</reference>
<protein>
    <recommendedName>
        <fullName evidence="4">Ubiquitin-like protease family profile domain-containing protein</fullName>
    </recommendedName>
</protein>
<reference evidence="5" key="1">
    <citation type="journal article" date="2017" name="Nature">
        <title>The genome of Chenopodium quinoa.</title>
        <authorList>
            <person name="Jarvis D.E."/>
            <person name="Ho Y.S."/>
            <person name="Lightfoot D.J."/>
            <person name="Schmoeckel S.M."/>
            <person name="Li B."/>
            <person name="Borm T.J.A."/>
            <person name="Ohyanagi H."/>
            <person name="Mineta K."/>
            <person name="Michell C.T."/>
            <person name="Saber N."/>
            <person name="Kharbatia N.M."/>
            <person name="Rupper R.R."/>
            <person name="Sharp A.R."/>
            <person name="Dally N."/>
            <person name="Boughton B.A."/>
            <person name="Woo Y.H."/>
            <person name="Gao G."/>
            <person name="Schijlen E.G.W.M."/>
            <person name="Guo X."/>
            <person name="Momin A.A."/>
            <person name="Negrao S."/>
            <person name="Al-Babili S."/>
            <person name="Gehring C."/>
            <person name="Roessner U."/>
            <person name="Jung C."/>
            <person name="Murphy K."/>
            <person name="Arold S.T."/>
            <person name="Gojobori T."/>
            <person name="van der Linden C.G."/>
            <person name="van Loo E.N."/>
            <person name="Jellen E.N."/>
            <person name="Maughan P.J."/>
            <person name="Tester M."/>
        </authorList>
    </citation>
    <scope>NUCLEOTIDE SEQUENCE [LARGE SCALE GENOMIC DNA]</scope>
    <source>
        <strain evidence="5">cv. PI 614886</strain>
    </source>
</reference>
<evidence type="ECO:0000259" key="4">
    <source>
        <dbReference type="Pfam" id="PF02902"/>
    </source>
</evidence>
<evidence type="ECO:0000313" key="6">
    <source>
        <dbReference type="Proteomes" id="UP000596660"/>
    </source>
</evidence>
<proteinExistence type="inferred from homology"/>
<keyword evidence="6" id="KW-1185">Reference proteome</keyword>
<dbReference type="Gene3D" id="3.40.395.10">
    <property type="entry name" value="Adenoviral Proteinase, Chain A"/>
    <property type="match status" value="1"/>
</dbReference>
<evidence type="ECO:0000256" key="3">
    <source>
        <dbReference type="ARBA" id="ARBA00022801"/>
    </source>
</evidence>
<keyword evidence="3" id="KW-0378">Hydrolase</keyword>
<dbReference type="InterPro" id="IPR003653">
    <property type="entry name" value="Peptidase_C48_C"/>
</dbReference>
<dbReference type="Pfam" id="PF02902">
    <property type="entry name" value="Peptidase_C48"/>
    <property type="match status" value="1"/>
</dbReference>
<evidence type="ECO:0000313" key="5">
    <source>
        <dbReference type="EnsemblPlants" id="AUR62043161-RA:cds"/>
    </source>
</evidence>
<comment type="similarity">
    <text evidence="1">Belongs to the peptidase C48 family.</text>
</comment>
<dbReference type="InterPro" id="IPR038765">
    <property type="entry name" value="Papain-like_cys_pep_sf"/>
</dbReference>
<evidence type="ECO:0000256" key="2">
    <source>
        <dbReference type="ARBA" id="ARBA00022670"/>
    </source>
</evidence>